<dbReference type="GO" id="GO:0007165">
    <property type="term" value="P:signal transduction"/>
    <property type="evidence" value="ECO:0007669"/>
    <property type="project" value="InterPro"/>
</dbReference>
<dbReference type="Pfam" id="PF00931">
    <property type="entry name" value="NB-ARC"/>
    <property type="match status" value="1"/>
</dbReference>
<dbReference type="EMBL" id="SMOL01000091">
    <property type="protein sequence ID" value="KAB2634145.1"/>
    <property type="molecule type" value="Genomic_DNA"/>
</dbReference>
<feature type="compositionally biased region" description="Basic and acidic residues" evidence="5">
    <location>
        <begin position="1125"/>
        <end position="1134"/>
    </location>
</feature>
<dbReference type="Proteomes" id="UP000327157">
    <property type="component" value="Unassembled WGS sequence"/>
</dbReference>
<dbReference type="InterPro" id="IPR035897">
    <property type="entry name" value="Toll_tir_struct_dom_sf"/>
</dbReference>
<evidence type="ECO:0000256" key="3">
    <source>
        <dbReference type="ARBA" id="ARBA00022821"/>
    </source>
</evidence>
<dbReference type="FunFam" id="3.40.50.10140:FF:000007">
    <property type="entry name" value="Disease resistance protein (TIR-NBS-LRR class)"/>
    <property type="match status" value="1"/>
</dbReference>
<protein>
    <submittedName>
        <fullName evidence="7">TMV resistance protein N-like</fullName>
    </submittedName>
</protein>
<dbReference type="InterPro" id="IPR042197">
    <property type="entry name" value="Apaf_helical"/>
</dbReference>
<proteinExistence type="predicted"/>
<keyword evidence="2" id="KW-0677">Repeat</keyword>
<evidence type="ECO:0000256" key="4">
    <source>
        <dbReference type="ARBA" id="ARBA00023027"/>
    </source>
</evidence>
<dbReference type="Gene3D" id="3.40.50.300">
    <property type="entry name" value="P-loop containing nucleotide triphosphate hydrolases"/>
    <property type="match status" value="1"/>
</dbReference>
<dbReference type="Gene3D" id="3.80.10.10">
    <property type="entry name" value="Ribonuclease Inhibitor"/>
    <property type="match status" value="2"/>
</dbReference>
<dbReference type="Gene3D" id="3.40.50.10140">
    <property type="entry name" value="Toll/interleukin-1 receptor homology (TIR) domain"/>
    <property type="match status" value="1"/>
</dbReference>
<dbReference type="InterPro" id="IPR002182">
    <property type="entry name" value="NB-ARC"/>
</dbReference>
<dbReference type="InterPro" id="IPR000157">
    <property type="entry name" value="TIR_dom"/>
</dbReference>
<dbReference type="InterPro" id="IPR027417">
    <property type="entry name" value="P-loop_NTPase"/>
</dbReference>
<gene>
    <name evidence="7" type="ORF">D8674_042328</name>
</gene>
<keyword evidence="3" id="KW-0611">Plant defense</keyword>
<dbReference type="OrthoDB" id="1901675at2759"/>
<reference evidence="7 8" key="2">
    <citation type="submission" date="2019-11" db="EMBL/GenBank/DDBJ databases">
        <title>A de novo genome assembly of a pear dwarfing rootstock.</title>
        <authorList>
            <person name="Wang F."/>
            <person name="Wang J."/>
            <person name="Li S."/>
            <person name="Zhang Y."/>
            <person name="Fang M."/>
            <person name="Ma L."/>
            <person name="Zhao Y."/>
            <person name="Jiang S."/>
        </authorList>
    </citation>
    <scope>NUCLEOTIDE SEQUENCE [LARGE SCALE GENOMIC DNA]</scope>
    <source>
        <strain evidence="7">S2</strain>
        <tissue evidence="7">Leaf</tissue>
    </source>
</reference>
<evidence type="ECO:0000256" key="1">
    <source>
        <dbReference type="ARBA" id="ARBA00022614"/>
    </source>
</evidence>
<dbReference type="InterPro" id="IPR058546">
    <property type="entry name" value="RPS4B/Roq1-like_LRR"/>
</dbReference>
<dbReference type="InterPro" id="IPR044974">
    <property type="entry name" value="Disease_R_plants"/>
</dbReference>
<dbReference type="SUPFAM" id="SSF52058">
    <property type="entry name" value="L domain-like"/>
    <property type="match status" value="1"/>
</dbReference>
<evidence type="ECO:0000313" key="7">
    <source>
        <dbReference type="EMBL" id="KAB2634145.1"/>
    </source>
</evidence>
<dbReference type="InterPro" id="IPR032675">
    <property type="entry name" value="LRR_dom_sf"/>
</dbReference>
<dbReference type="SUPFAM" id="SSF52540">
    <property type="entry name" value="P-loop containing nucleoside triphosphate hydrolases"/>
    <property type="match status" value="1"/>
</dbReference>
<evidence type="ECO:0000256" key="2">
    <source>
        <dbReference type="ARBA" id="ARBA00022737"/>
    </source>
</evidence>
<dbReference type="PANTHER" id="PTHR11017">
    <property type="entry name" value="LEUCINE-RICH REPEAT-CONTAINING PROTEIN"/>
    <property type="match status" value="1"/>
</dbReference>
<dbReference type="PANTHER" id="PTHR11017:SF578">
    <property type="entry name" value="ADP-RIBOSYL CYCLASE_CYCLIC ADP-RIBOSE HYDROLASE"/>
    <property type="match status" value="1"/>
</dbReference>
<feature type="domain" description="TIR" evidence="6">
    <location>
        <begin position="16"/>
        <end position="182"/>
    </location>
</feature>
<dbReference type="PROSITE" id="PS50104">
    <property type="entry name" value="TIR"/>
    <property type="match status" value="1"/>
</dbReference>
<dbReference type="GO" id="GO:0006952">
    <property type="term" value="P:defense response"/>
    <property type="evidence" value="ECO:0007669"/>
    <property type="project" value="InterPro"/>
</dbReference>
<feature type="region of interest" description="Disordered" evidence="5">
    <location>
        <begin position="1117"/>
        <end position="1150"/>
    </location>
</feature>
<dbReference type="SMART" id="SM00255">
    <property type="entry name" value="TIR"/>
    <property type="match status" value="1"/>
</dbReference>
<dbReference type="Pfam" id="PF23282">
    <property type="entry name" value="WHD_ROQ1"/>
    <property type="match status" value="1"/>
</dbReference>
<dbReference type="PRINTS" id="PR00364">
    <property type="entry name" value="DISEASERSIST"/>
</dbReference>
<dbReference type="InterPro" id="IPR058192">
    <property type="entry name" value="WHD_ROQ1-like"/>
</dbReference>
<dbReference type="AlphaFoldDB" id="A0A5N5I1R0"/>
<organism evidence="7 8">
    <name type="scientific">Pyrus ussuriensis x Pyrus communis</name>
    <dbReference type="NCBI Taxonomy" id="2448454"/>
    <lineage>
        <taxon>Eukaryota</taxon>
        <taxon>Viridiplantae</taxon>
        <taxon>Streptophyta</taxon>
        <taxon>Embryophyta</taxon>
        <taxon>Tracheophyta</taxon>
        <taxon>Spermatophyta</taxon>
        <taxon>Magnoliopsida</taxon>
        <taxon>eudicotyledons</taxon>
        <taxon>Gunneridae</taxon>
        <taxon>Pentapetalae</taxon>
        <taxon>rosids</taxon>
        <taxon>fabids</taxon>
        <taxon>Rosales</taxon>
        <taxon>Rosaceae</taxon>
        <taxon>Amygdaloideae</taxon>
        <taxon>Maleae</taxon>
        <taxon>Pyrus</taxon>
    </lineage>
</organism>
<dbReference type="Pfam" id="PF23286">
    <property type="entry name" value="LRR_13"/>
    <property type="match status" value="1"/>
</dbReference>
<evidence type="ECO:0000259" key="6">
    <source>
        <dbReference type="PROSITE" id="PS50104"/>
    </source>
</evidence>
<dbReference type="GO" id="GO:0043531">
    <property type="term" value="F:ADP binding"/>
    <property type="evidence" value="ECO:0007669"/>
    <property type="project" value="InterPro"/>
</dbReference>
<dbReference type="SUPFAM" id="SSF52200">
    <property type="entry name" value="Toll/Interleukin receptor TIR domain"/>
    <property type="match status" value="1"/>
</dbReference>
<dbReference type="Gene3D" id="1.10.8.430">
    <property type="entry name" value="Helical domain of apoptotic protease-activating factors"/>
    <property type="match status" value="1"/>
</dbReference>
<keyword evidence="1" id="KW-0433">Leucine-rich repeat</keyword>
<evidence type="ECO:0000256" key="5">
    <source>
        <dbReference type="SAM" id="MobiDB-lite"/>
    </source>
</evidence>
<feature type="compositionally biased region" description="Acidic residues" evidence="5">
    <location>
        <begin position="1141"/>
        <end position="1150"/>
    </location>
</feature>
<keyword evidence="4" id="KW-0520">NAD</keyword>
<accession>A0A5N5I1R0</accession>
<evidence type="ECO:0000313" key="8">
    <source>
        <dbReference type="Proteomes" id="UP000327157"/>
    </source>
</evidence>
<reference evidence="7 8" key="1">
    <citation type="submission" date="2019-09" db="EMBL/GenBank/DDBJ databases">
        <authorList>
            <person name="Ou C."/>
        </authorList>
    </citation>
    <scope>NUCLEOTIDE SEQUENCE [LARGE SCALE GENOMIC DNA]</scope>
    <source>
        <strain evidence="7">S2</strain>
        <tissue evidence="7">Leaf</tissue>
    </source>
</reference>
<name>A0A5N5I1R0_9ROSA</name>
<comment type="caution">
    <text evidence="7">The sequence shown here is derived from an EMBL/GenBank/DDBJ whole genome shotgun (WGS) entry which is preliminary data.</text>
</comment>
<dbReference type="Pfam" id="PF01582">
    <property type="entry name" value="TIR"/>
    <property type="match status" value="1"/>
</dbReference>
<keyword evidence="8" id="KW-1185">Reference proteome</keyword>
<sequence>MANLLASSSSLSTLPRRHDVFLSFRGEDTRFTITELLYNALSSKGINTYMDQQLQRGEEIAPALFKAIEESRISVVILSKNYASSRWCLDELVKILHCRESEKQIVLPVFYKVDPSNVRNQTSSYGDAFTDHESKFKDNKEKVLMWRRALTEVANLSGHHFRKGESMVTLISNIVENILVKVLDGTYLNVTKYPVGIDSCVQEVKELLGVRGNDCCVVGIWGTPGIGKTTIAKAVYNAIAHEFEGSCFLADVRERSRSLEGVIQLQNDLLSKVLCGTKLKIDDVYQGISFIENLLRGKKVLLILDDVHELKQLNNLVEVHQLGEGSRVIITTKNKGLLESCKVELIYKVQKLEDNKALELFSWNAFGKEKPPSDYLGLARRAIAYAQGLPLALNLIGSHLCGKNIDRWQDILDSYNEEPYRGIQRVLRKSYDILDYVPQQVFLDIACFFKGEDKDKVLQILKGSNLKVRQHCIDVLVENAIITIEDNRILMHDLLEQMGKHIVWEESPTEPGERSRLWHHEDVYRVLTENRGTKKIKGIVVKLPKLDVIPLNAKSFFKMVNLEIFIIHNAHFSGCVEYLPNDLRWIEFGGYKLKDWESNVLQKHILTFNLQSNCHLRHLVTFIMPNSGIRQLKGFQNLTKLTSLNLSGSEFLEKIPNLSGSPNLRELILDECKRLVEVDDSVGFLDKLVILSFEGCSRLERFATRLGLRSLESLYLDGCTRLKSFPEIEAEMESLEYLTIEESGIRELPSSIAYLTGLKRLWANGCQNLTGTSLHHIFGLQHLDSIEMDGCPKLVTFGKFSTHLDTSHDNGIPLALPNVGCTYLDLSGCNLSETDFLVPLHWWSKLKAVWLERNNFVSLPECISKFVNLGTLDLRGCKRLREIPHALPPNLSELHLDDCTSLEKIPKLPSGLRRLWLANCLRLSGDEVAKLENNLLNLNQESLLCSQLQVTYPGNEIPKRFSYTSKHLTATRIEIVRGMFYDGGSEFSFEIPLNLQERETLLGLALSFVLEPLPSELDHYLYVQIHISCGGRLDFGVPYVRALETDHVLLRLVDLKEKQGDICKVKVQIKWGSCIKICGVHPLFRKEDERLPLSLGPTSSLGSTDIVDDEYDRQQQWPSLSLNPADDHSKRTQIDHNVPSDIEEEQEQPQ</sequence>